<protein>
    <submittedName>
        <fullName evidence="2">Uncharacterized protein</fullName>
    </submittedName>
</protein>
<accession>A0A5B8LJV1</accession>
<dbReference type="KEGG" id="spai:FPZ24_13740"/>
<dbReference type="RefSeq" id="WP_146572892.1">
    <property type="nucleotide sequence ID" value="NZ_CP042306.1"/>
</dbReference>
<name>A0A5B8LJV1_9SPHN</name>
<proteinExistence type="predicted"/>
<evidence type="ECO:0000313" key="2">
    <source>
        <dbReference type="EMBL" id="QDZ08401.1"/>
    </source>
</evidence>
<keyword evidence="1" id="KW-0812">Transmembrane</keyword>
<sequence>MSNGDWFAPKRFGYGAGMPIAWQGWAVIAVHVAACVAAFLLLVPRHVVVFIAVIAIATVPLMIVTAQHTRGGWKWRWGSE</sequence>
<dbReference type="AlphaFoldDB" id="A0A5B8LJV1"/>
<keyword evidence="3" id="KW-1185">Reference proteome</keyword>
<evidence type="ECO:0000256" key="1">
    <source>
        <dbReference type="SAM" id="Phobius"/>
    </source>
</evidence>
<gene>
    <name evidence="2" type="ORF">FPZ24_13740</name>
</gene>
<keyword evidence="1" id="KW-0472">Membrane</keyword>
<organism evidence="2 3">
    <name type="scientific">Sphingomonas panacisoli</name>
    <dbReference type="NCBI Taxonomy" id="1813879"/>
    <lineage>
        <taxon>Bacteria</taxon>
        <taxon>Pseudomonadati</taxon>
        <taxon>Pseudomonadota</taxon>
        <taxon>Alphaproteobacteria</taxon>
        <taxon>Sphingomonadales</taxon>
        <taxon>Sphingomonadaceae</taxon>
        <taxon>Sphingomonas</taxon>
    </lineage>
</organism>
<reference evidence="2 3" key="1">
    <citation type="submission" date="2019-07" db="EMBL/GenBank/DDBJ databases">
        <title>Full genome sequence of Sphingomonas sp. 4R-6-7(HKS19).</title>
        <authorList>
            <person name="Im W.-T."/>
        </authorList>
    </citation>
    <scope>NUCLEOTIDE SEQUENCE [LARGE SCALE GENOMIC DNA]</scope>
    <source>
        <strain evidence="2 3">HKS19</strain>
    </source>
</reference>
<feature type="transmembrane region" description="Helical" evidence="1">
    <location>
        <begin position="47"/>
        <end position="66"/>
    </location>
</feature>
<evidence type="ECO:0000313" key="3">
    <source>
        <dbReference type="Proteomes" id="UP000315673"/>
    </source>
</evidence>
<keyword evidence="1" id="KW-1133">Transmembrane helix</keyword>
<feature type="transmembrane region" description="Helical" evidence="1">
    <location>
        <begin position="20"/>
        <end position="41"/>
    </location>
</feature>
<dbReference type="EMBL" id="CP042306">
    <property type="protein sequence ID" value="QDZ08401.1"/>
    <property type="molecule type" value="Genomic_DNA"/>
</dbReference>
<dbReference type="Proteomes" id="UP000315673">
    <property type="component" value="Chromosome"/>
</dbReference>